<dbReference type="InterPro" id="IPR032823">
    <property type="entry name" value="BCA_ABC_TP_C"/>
</dbReference>
<dbReference type="GO" id="GO:0015188">
    <property type="term" value="F:L-isoleucine transmembrane transporter activity"/>
    <property type="evidence" value="ECO:0007669"/>
    <property type="project" value="TreeGrafter"/>
</dbReference>
<evidence type="ECO:0000313" key="6">
    <source>
        <dbReference type="Proteomes" id="UP000276437"/>
    </source>
</evidence>
<evidence type="ECO:0000256" key="3">
    <source>
        <dbReference type="ARBA" id="ARBA00022840"/>
    </source>
</evidence>
<dbReference type="CDD" id="cd03219">
    <property type="entry name" value="ABC_Mj1267_LivG_branched"/>
    <property type="match status" value="1"/>
</dbReference>
<dbReference type="Proteomes" id="UP000276437">
    <property type="component" value="Chromosome"/>
</dbReference>
<dbReference type="AlphaFoldDB" id="A0A348AJM1"/>
<evidence type="ECO:0000259" key="4">
    <source>
        <dbReference type="PROSITE" id="PS50893"/>
    </source>
</evidence>
<dbReference type="KEGG" id="mana:MAMMFC1_01940"/>
<dbReference type="GO" id="GO:0005886">
    <property type="term" value="C:plasma membrane"/>
    <property type="evidence" value="ECO:0007669"/>
    <property type="project" value="TreeGrafter"/>
</dbReference>
<dbReference type="PANTHER" id="PTHR45772">
    <property type="entry name" value="CONSERVED COMPONENT OF ABC TRANSPORTER FOR NATURAL AMINO ACIDS-RELATED"/>
    <property type="match status" value="1"/>
</dbReference>
<dbReference type="OrthoDB" id="9779136at2"/>
<dbReference type="SMART" id="SM00382">
    <property type="entry name" value="AAA"/>
    <property type="match status" value="1"/>
</dbReference>
<dbReference type="InterPro" id="IPR027417">
    <property type="entry name" value="P-loop_NTPase"/>
</dbReference>
<dbReference type="SUPFAM" id="SSF52540">
    <property type="entry name" value="P-loop containing nucleoside triphosphate hydrolases"/>
    <property type="match status" value="1"/>
</dbReference>
<name>A0A348AJM1_9FIRM</name>
<evidence type="ECO:0000256" key="2">
    <source>
        <dbReference type="ARBA" id="ARBA00022741"/>
    </source>
</evidence>
<keyword evidence="1" id="KW-0813">Transport</keyword>
<dbReference type="PROSITE" id="PS50893">
    <property type="entry name" value="ABC_TRANSPORTER_2"/>
    <property type="match status" value="1"/>
</dbReference>
<reference evidence="5 6" key="1">
    <citation type="journal article" date="2018" name="Int. J. Syst. Evol. Microbiol.">
        <title>Methylomusa anaerophila gen. nov., sp. nov., an anaerobic methanol-utilizing bacterium isolated from a microbial fuel cell.</title>
        <authorList>
            <person name="Amano N."/>
            <person name="Yamamuro A."/>
            <person name="Miyahara M."/>
            <person name="Kouzuma A."/>
            <person name="Abe T."/>
            <person name="Watanabe K."/>
        </authorList>
    </citation>
    <scope>NUCLEOTIDE SEQUENCE [LARGE SCALE GENOMIC DNA]</scope>
    <source>
        <strain evidence="5 6">MMFC1</strain>
    </source>
</reference>
<keyword evidence="6" id="KW-1185">Reference proteome</keyword>
<accession>A0A348AJM1</accession>
<protein>
    <submittedName>
        <fullName evidence="5">Lipopolysaccharide export system ATP-binding protein LptB</fullName>
        <ecNumber evidence="5">3.6.3.-</ecNumber>
    </submittedName>
</protein>
<keyword evidence="3 5" id="KW-0067">ATP-binding</keyword>
<dbReference type="EC" id="3.6.3.-" evidence="5"/>
<dbReference type="GO" id="GO:0015192">
    <property type="term" value="F:L-phenylalanine transmembrane transporter activity"/>
    <property type="evidence" value="ECO:0007669"/>
    <property type="project" value="TreeGrafter"/>
</dbReference>
<dbReference type="Pfam" id="PF12399">
    <property type="entry name" value="BCA_ABC_TP_C"/>
    <property type="match status" value="1"/>
</dbReference>
<sequence length="249" mass="27063">MSIIEIEGLNHFFGGLKAIDNFNLTVAAGKVHGVIGPNGAGKTTLFNLITGAFKPNNGKIYYRGVNIAGRKAHQIARMGMARTFQNLRLFGDLTVAENIQVGRLHHHQSRKKEQNPFGHDEKAVLQNLLNIAGLSSRAGKKASSLPYGLQRKLEIARAVATEPEVLLLDEPAAGMNPIEVLNLVDLIRDIKNQFGLTIILIEHQMKLVDALCDYITVMNFGGVIAQGNPQAVKQDPLVIKAYLGLGEVG</sequence>
<dbReference type="GO" id="GO:0042941">
    <property type="term" value="P:D-alanine transmembrane transport"/>
    <property type="evidence" value="ECO:0007669"/>
    <property type="project" value="TreeGrafter"/>
</dbReference>
<dbReference type="GO" id="GO:0005524">
    <property type="term" value="F:ATP binding"/>
    <property type="evidence" value="ECO:0007669"/>
    <property type="project" value="UniProtKB-KW"/>
</dbReference>
<dbReference type="GO" id="GO:1903805">
    <property type="term" value="P:L-valine import across plasma membrane"/>
    <property type="evidence" value="ECO:0007669"/>
    <property type="project" value="TreeGrafter"/>
</dbReference>
<dbReference type="GO" id="GO:0016887">
    <property type="term" value="F:ATP hydrolysis activity"/>
    <property type="evidence" value="ECO:0007669"/>
    <property type="project" value="InterPro"/>
</dbReference>
<dbReference type="InterPro" id="IPR003593">
    <property type="entry name" value="AAA+_ATPase"/>
</dbReference>
<evidence type="ECO:0000256" key="1">
    <source>
        <dbReference type="ARBA" id="ARBA00022448"/>
    </source>
</evidence>
<dbReference type="Gene3D" id="3.40.50.300">
    <property type="entry name" value="P-loop containing nucleotide triphosphate hydrolases"/>
    <property type="match status" value="1"/>
</dbReference>
<dbReference type="Pfam" id="PF00005">
    <property type="entry name" value="ABC_tran"/>
    <property type="match status" value="1"/>
</dbReference>
<dbReference type="RefSeq" id="WP_126308313.1">
    <property type="nucleotide sequence ID" value="NZ_AP018449.1"/>
</dbReference>
<dbReference type="FunFam" id="3.40.50.300:FF:000421">
    <property type="entry name" value="Branched-chain amino acid ABC transporter ATP-binding protein"/>
    <property type="match status" value="1"/>
</dbReference>
<dbReference type="GO" id="GO:0015808">
    <property type="term" value="P:L-alanine transport"/>
    <property type="evidence" value="ECO:0007669"/>
    <property type="project" value="TreeGrafter"/>
</dbReference>
<dbReference type="InterPro" id="IPR003439">
    <property type="entry name" value="ABC_transporter-like_ATP-bd"/>
</dbReference>
<dbReference type="PANTHER" id="PTHR45772:SF7">
    <property type="entry name" value="AMINO ACID ABC TRANSPORTER ATP-BINDING PROTEIN"/>
    <property type="match status" value="1"/>
</dbReference>
<proteinExistence type="predicted"/>
<dbReference type="EMBL" id="AP018449">
    <property type="protein sequence ID" value="BBB91269.1"/>
    <property type="molecule type" value="Genomic_DNA"/>
</dbReference>
<gene>
    <name evidence="5" type="primary">lptB_2</name>
    <name evidence="5" type="ORF">MAMMFC1_01940</name>
</gene>
<dbReference type="GO" id="GO:1903806">
    <property type="term" value="P:L-isoleucine import across plasma membrane"/>
    <property type="evidence" value="ECO:0007669"/>
    <property type="project" value="TreeGrafter"/>
</dbReference>
<evidence type="ECO:0000313" key="5">
    <source>
        <dbReference type="EMBL" id="BBB91269.1"/>
    </source>
</evidence>
<keyword evidence="5" id="KW-0378">Hydrolase</keyword>
<keyword evidence="2" id="KW-0547">Nucleotide-binding</keyword>
<dbReference type="InterPro" id="IPR051120">
    <property type="entry name" value="ABC_AA/LPS_Transport"/>
</dbReference>
<dbReference type="GO" id="GO:0005304">
    <property type="term" value="F:L-valine transmembrane transporter activity"/>
    <property type="evidence" value="ECO:0007669"/>
    <property type="project" value="TreeGrafter"/>
</dbReference>
<organism evidence="5 6">
    <name type="scientific">Methylomusa anaerophila</name>
    <dbReference type="NCBI Taxonomy" id="1930071"/>
    <lineage>
        <taxon>Bacteria</taxon>
        <taxon>Bacillati</taxon>
        <taxon>Bacillota</taxon>
        <taxon>Negativicutes</taxon>
        <taxon>Selenomonadales</taxon>
        <taxon>Sporomusaceae</taxon>
        <taxon>Methylomusa</taxon>
    </lineage>
</organism>
<feature type="domain" description="ABC transporter" evidence="4">
    <location>
        <begin position="4"/>
        <end position="245"/>
    </location>
</feature>